<evidence type="ECO:0000256" key="8">
    <source>
        <dbReference type="ARBA" id="ARBA00022989"/>
    </source>
</evidence>
<dbReference type="Pfam" id="PF08740">
    <property type="entry name" value="BCS1_N"/>
    <property type="match status" value="1"/>
</dbReference>
<dbReference type="GO" id="GO:0005743">
    <property type="term" value="C:mitochondrial inner membrane"/>
    <property type="evidence" value="ECO:0007669"/>
    <property type="project" value="UniProtKB-SubCell"/>
</dbReference>
<feature type="domain" description="AAA+ ATPase" evidence="14">
    <location>
        <begin position="295"/>
        <end position="425"/>
    </location>
</feature>
<reference evidence="15 16" key="1">
    <citation type="submission" date="2019-09" db="EMBL/GenBank/DDBJ databases">
        <authorList>
            <consortium name="DOE Joint Genome Institute"/>
            <person name="Mondo S.J."/>
            <person name="Navarro-Mendoza M.I."/>
            <person name="Perez-Arques C."/>
            <person name="Panchal S."/>
            <person name="Nicolas F.E."/>
            <person name="Ganguly P."/>
            <person name="Pangilinan J."/>
            <person name="Grigoriev I."/>
            <person name="Heitman J."/>
            <person name="Sanya K."/>
            <person name="Garre V."/>
        </authorList>
    </citation>
    <scope>NUCLEOTIDE SEQUENCE [LARGE SCALE GENOMIC DNA]</scope>
    <source>
        <strain evidence="15 16">MU402</strain>
    </source>
</reference>
<dbReference type="GO" id="GO:0016887">
    <property type="term" value="F:ATP hydrolysis activity"/>
    <property type="evidence" value="ECO:0007669"/>
    <property type="project" value="InterPro"/>
</dbReference>
<evidence type="ECO:0000256" key="12">
    <source>
        <dbReference type="SAM" id="MobiDB-lite"/>
    </source>
</evidence>
<evidence type="ECO:0000256" key="10">
    <source>
        <dbReference type="ARBA" id="ARBA00023136"/>
    </source>
</evidence>
<dbReference type="SUPFAM" id="SSF52540">
    <property type="entry name" value="P-loop containing nucleoside triphosphate hydrolases"/>
    <property type="match status" value="1"/>
</dbReference>
<gene>
    <name evidence="15" type="ORF">FB192DRAFT_1335742</name>
</gene>
<dbReference type="InterPro" id="IPR057495">
    <property type="entry name" value="AAA_lid_BCS1"/>
</dbReference>
<dbReference type="InterPro" id="IPR003959">
    <property type="entry name" value="ATPase_AAA_core"/>
</dbReference>
<feature type="compositionally biased region" description="Low complexity" evidence="12">
    <location>
        <begin position="545"/>
        <end position="570"/>
    </location>
</feature>
<evidence type="ECO:0000256" key="11">
    <source>
        <dbReference type="ARBA" id="ARBA00048778"/>
    </source>
</evidence>
<comment type="subcellular location">
    <subcellularLocation>
        <location evidence="1">Mitochondrion inner membrane</location>
        <topology evidence="1">Single-pass membrane protein</topology>
    </subcellularLocation>
</comment>
<evidence type="ECO:0000256" key="3">
    <source>
        <dbReference type="ARBA" id="ARBA00022692"/>
    </source>
</evidence>
<feature type="transmembrane region" description="Helical" evidence="13">
    <location>
        <begin position="62"/>
        <end position="87"/>
    </location>
</feature>
<evidence type="ECO:0000256" key="2">
    <source>
        <dbReference type="ARBA" id="ARBA00007448"/>
    </source>
</evidence>
<keyword evidence="8 13" id="KW-1133">Transmembrane helix</keyword>
<evidence type="ECO:0000256" key="7">
    <source>
        <dbReference type="ARBA" id="ARBA00022840"/>
    </source>
</evidence>
<accession>A0A8H4B813</accession>
<keyword evidence="5" id="KW-0999">Mitochondrion inner membrane</keyword>
<evidence type="ECO:0000259" key="14">
    <source>
        <dbReference type="SMART" id="SM00382"/>
    </source>
</evidence>
<evidence type="ECO:0000256" key="4">
    <source>
        <dbReference type="ARBA" id="ARBA00022741"/>
    </source>
</evidence>
<dbReference type="SMART" id="SM00382">
    <property type="entry name" value="AAA"/>
    <property type="match status" value="1"/>
</dbReference>
<evidence type="ECO:0000256" key="6">
    <source>
        <dbReference type="ARBA" id="ARBA00022801"/>
    </source>
</evidence>
<name>A0A8H4B813_MUCCL</name>
<proteinExistence type="inferred from homology"/>
<keyword evidence="6 15" id="KW-0378">Hydrolase</keyword>
<keyword evidence="7" id="KW-0067">ATP-binding</keyword>
<dbReference type="AlphaFoldDB" id="A0A8H4B813"/>
<keyword evidence="10 13" id="KW-0472">Membrane</keyword>
<evidence type="ECO:0000256" key="5">
    <source>
        <dbReference type="ARBA" id="ARBA00022792"/>
    </source>
</evidence>
<feature type="region of interest" description="Disordered" evidence="12">
    <location>
        <begin position="537"/>
        <end position="607"/>
    </location>
</feature>
<evidence type="ECO:0000313" key="15">
    <source>
        <dbReference type="EMBL" id="KAF1797204.1"/>
    </source>
</evidence>
<sequence length="607" mass="68347">MPSTHLTRGITATAPLAGTGRLNTLVDRILCLLEKVSDEAFWNGLFGERVLNLMKRYFGSDVVFLGFIVYLAPIVGYQLHSLFYYLVTYVKERMYVSIQIGKDQTGYDAIQQFVATKTAHIRDLRDVEGRCIYDDDDNDDMQGPSPPPKLHLYPLDEIEHKIVYKNHTLWVTKKKNGGVGNQNEGYYSNNIKDLLGMMNSNPCIQITMRGQDMNLLKSYVQEWIDTHFEKESGKLTIYKCQPTRYEGFDWKTVGSKELRSFESVILKDGQKEHILKDIQTFRRREHWYSIRGIPYRRGYLLYGPPGTGKTSLVQSVASKVNMNVAIISLSGSMDDEQFNVLLQEVPRNSILVMEDIDHCVIKDPNSENDTSNAKISMSGLLNALDGVVAQEGSMVFMTCNNVSRIQPALLRPGRIDMKMELGYADKTQINKMFWRFMGEDDVEFSDDEMDEKDAAEKKRAKIYSEELKTLAQKFTDMIPNLHVTPAELQNFFIMNMMDHEDFDVDDSEKTTDYSYLLDAVPAFLETVAKDRAQALEHGTNKGSKPAAAAAAAAATTSTATPASAPEDTTAVNDTDDKTESTAADEEDNNTVVNDLAPNTKSDTPKTL</sequence>
<dbReference type="GO" id="GO:0005524">
    <property type="term" value="F:ATP binding"/>
    <property type="evidence" value="ECO:0007669"/>
    <property type="project" value="UniProtKB-KW"/>
</dbReference>
<comment type="catalytic activity">
    <reaction evidence="11">
        <text>ATP + H2O = ADP + phosphate + H(+)</text>
        <dbReference type="Rhea" id="RHEA:13065"/>
        <dbReference type="ChEBI" id="CHEBI:15377"/>
        <dbReference type="ChEBI" id="CHEBI:15378"/>
        <dbReference type="ChEBI" id="CHEBI:30616"/>
        <dbReference type="ChEBI" id="CHEBI:43474"/>
        <dbReference type="ChEBI" id="CHEBI:456216"/>
    </reaction>
    <physiologicalReaction direction="left-to-right" evidence="11">
        <dbReference type="Rhea" id="RHEA:13066"/>
    </physiologicalReaction>
</comment>
<dbReference type="InterPro" id="IPR050747">
    <property type="entry name" value="Mitochondrial_chaperone_BCS1"/>
</dbReference>
<organism evidence="15 16">
    <name type="scientific">Mucor circinelloides f. lusitanicus</name>
    <name type="common">Mucor racemosus var. lusitanicus</name>
    <dbReference type="NCBI Taxonomy" id="29924"/>
    <lineage>
        <taxon>Eukaryota</taxon>
        <taxon>Fungi</taxon>
        <taxon>Fungi incertae sedis</taxon>
        <taxon>Mucoromycota</taxon>
        <taxon>Mucoromycotina</taxon>
        <taxon>Mucoromycetes</taxon>
        <taxon>Mucorales</taxon>
        <taxon>Mucorineae</taxon>
        <taxon>Mucoraceae</taxon>
        <taxon>Mucor</taxon>
    </lineage>
</organism>
<dbReference type="InterPro" id="IPR003593">
    <property type="entry name" value="AAA+_ATPase"/>
</dbReference>
<evidence type="ECO:0000313" key="16">
    <source>
        <dbReference type="Proteomes" id="UP000469890"/>
    </source>
</evidence>
<dbReference type="Gene3D" id="3.40.50.300">
    <property type="entry name" value="P-loop containing nucleotide triphosphate hydrolases"/>
    <property type="match status" value="1"/>
</dbReference>
<keyword evidence="9" id="KW-0496">Mitochondrion</keyword>
<evidence type="ECO:0000256" key="13">
    <source>
        <dbReference type="SAM" id="Phobius"/>
    </source>
</evidence>
<dbReference type="EMBL" id="JAAECE010000010">
    <property type="protein sequence ID" value="KAF1797204.1"/>
    <property type="molecule type" value="Genomic_DNA"/>
</dbReference>
<dbReference type="InterPro" id="IPR014851">
    <property type="entry name" value="BCS1_N"/>
</dbReference>
<comment type="similarity">
    <text evidence="2">Belongs to the AAA ATPase family. BCS1 subfamily.</text>
</comment>
<dbReference type="Proteomes" id="UP000469890">
    <property type="component" value="Unassembled WGS sequence"/>
</dbReference>
<feature type="compositionally biased region" description="Polar residues" evidence="12">
    <location>
        <begin position="589"/>
        <end position="607"/>
    </location>
</feature>
<comment type="caution">
    <text evidence="15">The sequence shown here is derived from an EMBL/GenBank/DDBJ whole genome shotgun (WGS) entry which is preliminary data.</text>
</comment>
<protein>
    <submittedName>
        <fullName evidence="15">P-loop containing nucleoside triphosphate hydrolase protein</fullName>
    </submittedName>
</protein>
<keyword evidence="4" id="KW-0547">Nucleotide-binding</keyword>
<dbReference type="InterPro" id="IPR027417">
    <property type="entry name" value="P-loop_NTPase"/>
</dbReference>
<keyword evidence="3 13" id="KW-0812">Transmembrane</keyword>
<evidence type="ECO:0000256" key="1">
    <source>
        <dbReference type="ARBA" id="ARBA00004434"/>
    </source>
</evidence>
<evidence type="ECO:0000256" key="9">
    <source>
        <dbReference type="ARBA" id="ARBA00023128"/>
    </source>
</evidence>
<dbReference type="PANTHER" id="PTHR23070">
    <property type="entry name" value="BCS1 AAA-TYPE ATPASE"/>
    <property type="match status" value="1"/>
</dbReference>
<dbReference type="Pfam" id="PF25426">
    <property type="entry name" value="AAA_lid_BCS1"/>
    <property type="match status" value="1"/>
</dbReference>
<dbReference type="Pfam" id="PF00004">
    <property type="entry name" value="AAA"/>
    <property type="match status" value="1"/>
</dbReference>